<proteinExistence type="predicted"/>
<evidence type="ECO:0000313" key="4">
    <source>
        <dbReference type="Proteomes" id="UP000551616"/>
    </source>
</evidence>
<keyword evidence="4" id="KW-1185">Reference proteome</keyword>
<evidence type="ECO:0000259" key="2">
    <source>
        <dbReference type="Pfam" id="PF04432"/>
    </source>
</evidence>
<dbReference type="EMBL" id="JABRWO010000005">
    <property type="protein sequence ID" value="MBA2115012.1"/>
    <property type="molecule type" value="Genomic_DNA"/>
</dbReference>
<accession>A0A7V9A752</accession>
<dbReference type="AlphaFoldDB" id="A0A7V9A752"/>
<dbReference type="InterPro" id="IPR007516">
    <property type="entry name" value="Co_F420_Hydgase/DH_bsu_N"/>
</dbReference>
<feature type="domain" description="Coenzyme F420 hydrogenase/dehydrogenase beta subunit C-terminal" evidence="2">
    <location>
        <begin position="99"/>
        <end position="227"/>
    </location>
</feature>
<dbReference type="InterPro" id="IPR007525">
    <property type="entry name" value="FrhB_FdhB_C"/>
</dbReference>
<dbReference type="Pfam" id="PF04432">
    <property type="entry name" value="FrhB_FdhB_C"/>
    <property type="match status" value="1"/>
</dbReference>
<gene>
    <name evidence="3" type="ORF">HOV93_21840</name>
</gene>
<evidence type="ECO:0000313" key="3">
    <source>
        <dbReference type="EMBL" id="MBA2115012.1"/>
    </source>
</evidence>
<organism evidence="3 4">
    <name type="scientific">Bremerella alba</name>
    <dbReference type="NCBI Taxonomy" id="980252"/>
    <lineage>
        <taxon>Bacteria</taxon>
        <taxon>Pseudomonadati</taxon>
        <taxon>Planctomycetota</taxon>
        <taxon>Planctomycetia</taxon>
        <taxon>Pirellulales</taxon>
        <taxon>Pirellulaceae</taxon>
        <taxon>Bremerella</taxon>
    </lineage>
</organism>
<dbReference type="Proteomes" id="UP000551616">
    <property type="component" value="Unassembled WGS sequence"/>
</dbReference>
<sequence>MEYYLAYSKTPEVRHYSTSGGFTKEVLAYALRTKLVSKAVFVRMNGIKSEVVVTDDPQELFTPATNSIYDPISPLAGLKQLGPEETCATTLLPCHVEVAPRDKCKLIIELLCGRTPLPEWTTEVLDAQGVKPEEVRTFYYRTGTWPGYGVIELHDGRSGEFSFVHAWPTGENDTQPAKCLTCRRISLGPDIVVSDPWGLFKHFDRNEPGKTLVHVKNRDLLPWLHQANIVLEPISEHLYQYSIRPHVNRKRART</sequence>
<reference evidence="3 4" key="1">
    <citation type="submission" date="2020-05" db="EMBL/GenBank/DDBJ databases">
        <title>Bremerella alba sp. nov., a novel planctomycete isolated from the surface of the macroalga Fucus spiralis.</title>
        <authorList>
            <person name="Godinho O."/>
            <person name="Botelho R."/>
            <person name="Albuquerque L."/>
            <person name="Wiegand S."/>
            <person name="Da Costa M.S."/>
            <person name="Lobo-Da-Cunha A."/>
            <person name="Jogler C."/>
            <person name="Lage O.M."/>
        </authorList>
    </citation>
    <scope>NUCLEOTIDE SEQUENCE [LARGE SCALE GENOMIC DNA]</scope>
    <source>
        <strain evidence="3 4">FF15</strain>
    </source>
</reference>
<comment type="caution">
    <text evidence="3">The sequence shown here is derived from an EMBL/GenBank/DDBJ whole genome shotgun (WGS) entry which is preliminary data.</text>
</comment>
<name>A0A7V9A752_9BACT</name>
<dbReference type="RefSeq" id="WP_207396466.1">
    <property type="nucleotide sequence ID" value="NZ_JABRWO010000005.1"/>
</dbReference>
<protein>
    <submittedName>
        <fullName evidence="3">Uncharacterized protein</fullName>
    </submittedName>
</protein>
<feature type="domain" description="Coenzyme F420 hydrogenase/dehydrogenase beta subunit N-terminal" evidence="1">
    <location>
        <begin position="4"/>
        <end position="76"/>
    </location>
</feature>
<evidence type="ECO:0000259" key="1">
    <source>
        <dbReference type="Pfam" id="PF04422"/>
    </source>
</evidence>
<dbReference type="Pfam" id="PF04422">
    <property type="entry name" value="FrhB_FdhB_N"/>
    <property type="match status" value="1"/>
</dbReference>